<reference evidence="4 5" key="1">
    <citation type="journal article" date="2020" name="ISME J.">
        <title>Uncovering the hidden diversity of litter-decomposition mechanisms in mushroom-forming fungi.</title>
        <authorList>
            <person name="Floudas D."/>
            <person name="Bentzer J."/>
            <person name="Ahren D."/>
            <person name="Johansson T."/>
            <person name="Persson P."/>
            <person name="Tunlid A."/>
        </authorList>
    </citation>
    <scope>NUCLEOTIDE SEQUENCE [LARGE SCALE GENOMIC DNA]</scope>
    <source>
        <strain evidence="4 5">CBS 291.85</strain>
    </source>
</reference>
<evidence type="ECO:0000256" key="1">
    <source>
        <dbReference type="SAM" id="SignalP"/>
    </source>
</evidence>
<dbReference type="Pfam" id="PF18718">
    <property type="entry name" value="CxC5"/>
    <property type="match status" value="1"/>
</dbReference>
<feature type="domain" description="CxC6 like cysteine cluster associated with KDZ" evidence="3">
    <location>
        <begin position="400"/>
        <end position="463"/>
    </location>
</feature>
<proteinExistence type="predicted"/>
<accession>A0A8H5CNS2</accession>
<protein>
    <recommendedName>
        <fullName evidence="6">CxC5 like cysteine cluster associated with KDZ domain-containing protein</fullName>
    </recommendedName>
</protein>
<feature type="signal peptide" evidence="1">
    <location>
        <begin position="1"/>
        <end position="23"/>
    </location>
</feature>
<evidence type="ECO:0000313" key="5">
    <source>
        <dbReference type="Proteomes" id="UP000559256"/>
    </source>
</evidence>
<evidence type="ECO:0008006" key="6">
    <source>
        <dbReference type="Google" id="ProtNLM"/>
    </source>
</evidence>
<name>A0A8H5CNS2_9AGAR</name>
<dbReference type="InterPro" id="IPR040898">
    <property type="entry name" value="CxC6"/>
</dbReference>
<feature type="chain" id="PRO_5034001944" description="CxC5 like cysteine cluster associated with KDZ domain-containing protein" evidence="1">
    <location>
        <begin position="24"/>
        <end position="698"/>
    </location>
</feature>
<dbReference type="Pfam" id="PF18721">
    <property type="entry name" value="CxC6"/>
    <property type="match status" value="1"/>
</dbReference>
<comment type="caution">
    <text evidence="4">The sequence shown here is derived from an EMBL/GenBank/DDBJ whole genome shotgun (WGS) entry which is preliminary data.</text>
</comment>
<dbReference type="OrthoDB" id="2501483at2759"/>
<feature type="domain" description="CxC5 like cysteine cluster associated with KDZ" evidence="2">
    <location>
        <begin position="159"/>
        <end position="281"/>
    </location>
</feature>
<dbReference type="AlphaFoldDB" id="A0A8H5CNS2"/>
<sequence length="698" mass="79110">MQPVPKNIAGLLLVESLYLCSLGNVCVQTNVTESALCKHHTCHFFCSTLMAQCLGQALSALQDATTCLSFDFSLILSFVRLCCLAKPTLQLDRRTVSSPPDSLSSRVVKIISACLDASEDVVNELWNALKVVVWQHGPIAASEEEIRLFNVHALQWDTSYRHLYPPVHTCQVSTCRHHILNSEREFNLCEPSTYKATLFTLKDGVLPIYTTSLYCRGCYSRYYPNYRVHKGSSTRTYYGSVPEVLQVSRDFFIESAVLELFCNQKVFGWLSAGNCSRIYDWSLATSRQYIKNNPLAFPGAALLLFSQVPDTWPVSARLRPEDVLNGFFLYSLLLHKAERSAVLILPHDEKSHRMRLRDELALRNKLMEGVGQEQYLHACDLCFKVYEDENGVQRKLQAAVCDGITIGHPCCAVHDCQVPLASHADRFCSVHMMSIGKKCAVVDCNVDHDKGFQTCNEHRPLEESYYIRGQAFFQLKARLKKAGVAVPDNSVSLEAQVTHEEEECEGKSEMGNQKLKALFGQCHTHNEQLAMRTCGVVMSRATFFGSEAVSGVNGFLKATFPTPQSTPEFLIFDNNCQLMKHQAAIGDTHFKDTAQPVDIFHFRSKHKQSDDFCQAFCNPAAFPEMRTSDGKWTFNTSICEQTNVWLGGYIAVLRNMEVTRYNFYLDEMIKRRNRYVIHELERKEHKPWTVPAELVFPL</sequence>
<dbReference type="InterPro" id="IPR041539">
    <property type="entry name" value="CxC5"/>
</dbReference>
<evidence type="ECO:0000259" key="3">
    <source>
        <dbReference type="Pfam" id="PF18721"/>
    </source>
</evidence>
<dbReference type="Proteomes" id="UP000559256">
    <property type="component" value="Unassembled WGS sequence"/>
</dbReference>
<keyword evidence="5" id="KW-1185">Reference proteome</keyword>
<organism evidence="4 5">
    <name type="scientific">Tetrapyrgos nigripes</name>
    <dbReference type="NCBI Taxonomy" id="182062"/>
    <lineage>
        <taxon>Eukaryota</taxon>
        <taxon>Fungi</taxon>
        <taxon>Dikarya</taxon>
        <taxon>Basidiomycota</taxon>
        <taxon>Agaricomycotina</taxon>
        <taxon>Agaricomycetes</taxon>
        <taxon>Agaricomycetidae</taxon>
        <taxon>Agaricales</taxon>
        <taxon>Marasmiineae</taxon>
        <taxon>Marasmiaceae</taxon>
        <taxon>Tetrapyrgos</taxon>
    </lineage>
</organism>
<keyword evidence="1" id="KW-0732">Signal</keyword>
<evidence type="ECO:0000259" key="2">
    <source>
        <dbReference type="Pfam" id="PF18718"/>
    </source>
</evidence>
<dbReference type="EMBL" id="JAACJM010000114">
    <property type="protein sequence ID" value="KAF5345169.1"/>
    <property type="molecule type" value="Genomic_DNA"/>
</dbReference>
<gene>
    <name evidence="4" type="ORF">D9758_009665</name>
</gene>
<evidence type="ECO:0000313" key="4">
    <source>
        <dbReference type="EMBL" id="KAF5345169.1"/>
    </source>
</evidence>